<feature type="transmembrane region" description="Helical" evidence="1">
    <location>
        <begin position="75"/>
        <end position="95"/>
    </location>
</feature>
<keyword evidence="3" id="KW-1185">Reference proteome</keyword>
<accession>A0A2S9QP65</accession>
<dbReference type="AlphaFoldDB" id="A0A2S9QP65"/>
<reference evidence="2 3" key="1">
    <citation type="journal article" date="2017" name="New Microbes New Infect">
        <title>Genome sequence of 'Leucobacter massiliensis' sp. nov. isolated from human pharynx after travel to the 2014 Hajj.</title>
        <authorList>
            <person name="Leangapichart T."/>
            <person name="Gautret P."/>
            <person name="Nguyen T.T."/>
            <person name="Armstrong N."/>
            <person name="Rolain J.M."/>
        </authorList>
    </citation>
    <scope>NUCLEOTIDE SEQUENCE [LARGE SCALE GENOMIC DNA]</scope>
    <source>
        <strain evidence="2 3">122RC15</strain>
    </source>
</reference>
<gene>
    <name evidence="2" type="ORF">B4915_10210</name>
</gene>
<dbReference type="OrthoDB" id="4481055at2"/>
<evidence type="ECO:0000313" key="2">
    <source>
        <dbReference type="EMBL" id="PRI11375.1"/>
    </source>
</evidence>
<feature type="transmembrane region" description="Helical" evidence="1">
    <location>
        <begin position="49"/>
        <end position="69"/>
    </location>
</feature>
<keyword evidence="1" id="KW-0472">Membrane</keyword>
<evidence type="ECO:0000256" key="1">
    <source>
        <dbReference type="SAM" id="Phobius"/>
    </source>
</evidence>
<protein>
    <submittedName>
        <fullName evidence="2">Uncharacterized protein</fullName>
    </submittedName>
</protein>
<comment type="caution">
    <text evidence="2">The sequence shown here is derived from an EMBL/GenBank/DDBJ whole genome shotgun (WGS) entry which is preliminary data.</text>
</comment>
<dbReference type="Proteomes" id="UP000238650">
    <property type="component" value="Unassembled WGS sequence"/>
</dbReference>
<dbReference type="EMBL" id="MWZD01000017">
    <property type="protein sequence ID" value="PRI11375.1"/>
    <property type="molecule type" value="Genomic_DNA"/>
</dbReference>
<keyword evidence="1" id="KW-1133">Transmembrane helix</keyword>
<proteinExistence type="predicted"/>
<feature type="transmembrane region" description="Helical" evidence="1">
    <location>
        <begin position="16"/>
        <end position="37"/>
    </location>
</feature>
<sequence>MGMPLEWLDGSPFTSYLWPGIILGVVVGGSQAVALLAQWRGFALARGAHIAAGLVMTIWIFVELLIIPGRSPLHTIYFTAGAVQIVLGTLALAAWPHPLLAREPRG</sequence>
<organism evidence="2 3">
    <name type="scientific">Leucobacter massiliensis</name>
    <dbReference type="NCBI Taxonomy" id="1686285"/>
    <lineage>
        <taxon>Bacteria</taxon>
        <taxon>Bacillati</taxon>
        <taxon>Actinomycetota</taxon>
        <taxon>Actinomycetes</taxon>
        <taxon>Micrococcales</taxon>
        <taxon>Microbacteriaceae</taxon>
        <taxon>Leucobacter</taxon>
    </lineage>
</organism>
<evidence type="ECO:0000313" key="3">
    <source>
        <dbReference type="Proteomes" id="UP000238650"/>
    </source>
</evidence>
<name>A0A2S9QP65_9MICO</name>
<keyword evidence="1" id="KW-0812">Transmembrane</keyword>